<protein>
    <submittedName>
        <fullName evidence="7">Putative alpha-ketoglutarate-dependent dioxygenase ABH6</fullName>
    </submittedName>
</protein>
<dbReference type="AlphaFoldDB" id="A0A0L7KNX9"/>
<dbReference type="GO" id="GO:0005737">
    <property type="term" value="C:cytoplasm"/>
    <property type="evidence" value="ECO:0007669"/>
    <property type="project" value="InterPro"/>
</dbReference>
<comment type="cofactor">
    <cofactor evidence="1">
        <name>Fe(2+)</name>
        <dbReference type="ChEBI" id="CHEBI:29033"/>
    </cofactor>
</comment>
<evidence type="ECO:0000256" key="5">
    <source>
        <dbReference type="ARBA" id="ARBA00022801"/>
    </source>
</evidence>
<sequence length="776" mass="85129">MSNDGCFDIEKFRVSVEPTAYYVSEFITEAEEQAILSKIYAAPKPKWTQLSNRRLQNWGGIPHHKGMIAELIPAWLDNYLGRIHSLDLMGGKRPNHVLVNEYLPGQGIMPHLDGDLFYPTITTVSVGSHTVLRFSEPTDKKIVEYRPVFSFLLEPRSLLVLQDRLFSHYLHCIEEVDKDYLDESVENLKMCSEKFVKGECPLGGGRRRARAAARRCCGLVSVEPAGEPAAAAEGAELAAWRYQEFKTTDLLPTCEVSQFGAGSDEWRVGSIRGRAQNWARQLSDTPANVMTPIDLAQAAIDVLCPLGVTVEARGREWIEAQNMQHIDVLCPLGVTVEARGREWIEAQNMQHIDVLCPLGVTVEARGREWIEAQNMQHIDVLCPLGVTVEARGREWIEAQNMQGGTGTQPPVLIAAKGVTFDSGGLCLKPCESMTENRGSMAGAAVVLAAIKACAELKVGDVVKALNGMSILVCHFLTRCYIHAVIPCCENMISGQCMKVGDVVKALNGMSILVCHFLTRCYIHAVIPCCENMISGQCMKVGDVVKALNGMSILVCHFLTRCYIHAVIPCCENMISGQCMKVGDVVKALNGMSILQNPFKIKADACVVTFQVEDTDMEGRLMLADALVYGQTTFRPELVIDVATLTLYSEWGPSDGVALATGGGAFGCFTSNEPAWTAVRRAGALSGDRPWRLPLWSYYASQLTGTALTRGQYCEGALRRRGRPCGALSGDRPWRLPVWSYYASQLTDDPSVDLRNKGSGKASPCLGAAFLQVTITY</sequence>
<evidence type="ECO:0000313" key="8">
    <source>
        <dbReference type="Proteomes" id="UP000037510"/>
    </source>
</evidence>
<evidence type="ECO:0000256" key="2">
    <source>
        <dbReference type="ARBA" id="ARBA00009528"/>
    </source>
</evidence>
<name>A0A0L7KNX9_OPEBR</name>
<reference evidence="7 8" key="1">
    <citation type="journal article" date="2015" name="Genome Biol. Evol.">
        <title>The genome of winter moth (Operophtera brumata) provides a genomic perspective on sexual dimorphism and phenology.</title>
        <authorList>
            <person name="Derks M.F."/>
            <person name="Smit S."/>
            <person name="Salis L."/>
            <person name="Schijlen E."/>
            <person name="Bossers A."/>
            <person name="Mateman C."/>
            <person name="Pijl A.S."/>
            <person name="de Ridder D."/>
            <person name="Groenen M.A."/>
            <person name="Visser M.E."/>
            <person name="Megens H.J."/>
        </authorList>
    </citation>
    <scope>NUCLEOTIDE SEQUENCE [LARGE SCALE GENOMIC DNA]</scope>
    <source>
        <strain evidence="7">WM2013NL</strain>
        <tissue evidence="7">Head and thorax</tissue>
    </source>
</reference>
<keyword evidence="3" id="KW-0031">Aminopeptidase</keyword>
<dbReference type="Proteomes" id="UP000037510">
    <property type="component" value="Unassembled WGS sequence"/>
</dbReference>
<keyword evidence="8" id="KW-1185">Reference proteome</keyword>
<accession>A0A0L7KNX9</accession>
<dbReference type="STRING" id="104452.A0A0L7KNX9"/>
<dbReference type="InterPro" id="IPR005123">
    <property type="entry name" value="Oxoglu/Fe-dep_dioxygenase_dom"/>
</dbReference>
<evidence type="ECO:0000256" key="4">
    <source>
        <dbReference type="ARBA" id="ARBA00022670"/>
    </source>
</evidence>
<feature type="domain" description="Fe2OG dioxygenase" evidence="6">
    <location>
        <begin position="93"/>
        <end position="221"/>
    </location>
</feature>
<keyword evidence="5" id="KW-0378">Hydrolase</keyword>
<dbReference type="Gene3D" id="3.40.220.10">
    <property type="entry name" value="Leucine Aminopeptidase, subunit E, domain 1"/>
    <property type="match status" value="1"/>
</dbReference>
<evidence type="ECO:0000256" key="3">
    <source>
        <dbReference type="ARBA" id="ARBA00022438"/>
    </source>
</evidence>
<dbReference type="Pfam" id="PF00883">
    <property type="entry name" value="Peptidase_M17"/>
    <property type="match status" value="3"/>
</dbReference>
<dbReference type="GO" id="GO:0006508">
    <property type="term" value="P:proteolysis"/>
    <property type="evidence" value="ECO:0007669"/>
    <property type="project" value="UniProtKB-KW"/>
</dbReference>
<dbReference type="PROSITE" id="PS51471">
    <property type="entry name" value="FE2OG_OXY"/>
    <property type="match status" value="1"/>
</dbReference>
<dbReference type="InterPro" id="IPR043472">
    <property type="entry name" value="Macro_dom-like"/>
</dbReference>
<dbReference type="EMBL" id="JTDY01008060">
    <property type="protein sequence ID" value="KOB64771.1"/>
    <property type="molecule type" value="Genomic_DNA"/>
</dbReference>
<dbReference type="GO" id="GO:0070006">
    <property type="term" value="F:metalloaminopeptidase activity"/>
    <property type="evidence" value="ECO:0007669"/>
    <property type="project" value="InterPro"/>
</dbReference>
<dbReference type="SUPFAM" id="SSF52949">
    <property type="entry name" value="Macro domain-like"/>
    <property type="match status" value="1"/>
</dbReference>
<dbReference type="InterPro" id="IPR000819">
    <property type="entry name" value="Peptidase_M17_C"/>
</dbReference>
<dbReference type="SUPFAM" id="SSF53187">
    <property type="entry name" value="Zn-dependent exopeptidases"/>
    <property type="match status" value="3"/>
</dbReference>
<dbReference type="PANTHER" id="PTHR11963">
    <property type="entry name" value="LEUCINE AMINOPEPTIDASE-RELATED"/>
    <property type="match status" value="1"/>
</dbReference>
<comment type="caution">
    <text evidence="7">The sequence shown here is derived from an EMBL/GenBank/DDBJ whole genome shotgun (WGS) entry which is preliminary data.</text>
</comment>
<comment type="similarity">
    <text evidence="2">Belongs to the peptidase M17 family.</text>
</comment>
<dbReference type="Gene3D" id="2.60.120.590">
    <property type="entry name" value="Alpha-ketoglutarate-dependent dioxygenase AlkB-like"/>
    <property type="match status" value="1"/>
</dbReference>
<evidence type="ECO:0000259" key="6">
    <source>
        <dbReference type="PROSITE" id="PS51471"/>
    </source>
</evidence>
<dbReference type="Pfam" id="PF13532">
    <property type="entry name" value="2OG-FeII_Oxy_2"/>
    <property type="match status" value="1"/>
</dbReference>
<keyword evidence="4" id="KW-0645">Protease</keyword>
<evidence type="ECO:0000313" key="7">
    <source>
        <dbReference type="EMBL" id="KOB64771.1"/>
    </source>
</evidence>
<organism evidence="7 8">
    <name type="scientific">Operophtera brumata</name>
    <name type="common">Winter moth</name>
    <name type="synonym">Phalaena brumata</name>
    <dbReference type="NCBI Taxonomy" id="104452"/>
    <lineage>
        <taxon>Eukaryota</taxon>
        <taxon>Metazoa</taxon>
        <taxon>Ecdysozoa</taxon>
        <taxon>Arthropoda</taxon>
        <taxon>Hexapoda</taxon>
        <taxon>Insecta</taxon>
        <taxon>Pterygota</taxon>
        <taxon>Neoptera</taxon>
        <taxon>Endopterygota</taxon>
        <taxon>Lepidoptera</taxon>
        <taxon>Glossata</taxon>
        <taxon>Ditrysia</taxon>
        <taxon>Geometroidea</taxon>
        <taxon>Geometridae</taxon>
        <taxon>Larentiinae</taxon>
        <taxon>Operophtera</taxon>
    </lineage>
</organism>
<dbReference type="SUPFAM" id="SSF51197">
    <property type="entry name" value="Clavaminate synthase-like"/>
    <property type="match status" value="1"/>
</dbReference>
<keyword evidence="7" id="KW-0223">Dioxygenase</keyword>
<proteinExistence type="inferred from homology"/>
<dbReference type="InterPro" id="IPR037151">
    <property type="entry name" value="AlkB-like_sf"/>
</dbReference>
<evidence type="ECO:0000256" key="1">
    <source>
        <dbReference type="ARBA" id="ARBA00001954"/>
    </source>
</evidence>
<dbReference type="GO" id="GO:0051213">
    <property type="term" value="F:dioxygenase activity"/>
    <property type="evidence" value="ECO:0007669"/>
    <property type="project" value="UniProtKB-KW"/>
</dbReference>
<dbReference type="InterPro" id="IPR027450">
    <property type="entry name" value="AlkB-like"/>
</dbReference>
<dbReference type="GO" id="GO:0030145">
    <property type="term" value="F:manganese ion binding"/>
    <property type="evidence" value="ECO:0007669"/>
    <property type="project" value="InterPro"/>
</dbReference>
<keyword evidence="7" id="KW-0560">Oxidoreductase</keyword>
<dbReference type="PRINTS" id="PR00481">
    <property type="entry name" value="LAMNOPPTDASE"/>
</dbReference>
<dbReference type="PANTHER" id="PTHR11963:SF16">
    <property type="entry name" value="CYTOSOL AMINOPEPTIDASE"/>
    <property type="match status" value="1"/>
</dbReference>
<gene>
    <name evidence="7" type="ORF">OBRU01_23702</name>
</gene>
<dbReference type="InterPro" id="IPR011356">
    <property type="entry name" value="Leucine_aapep/pepB"/>
</dbReference>
<dbReference type="Gene3D" id="3.40.630.10">
    <property type="entry name" value="Zn peptidases"/>
    <property type="match status" value="5"/>
</dbReference>